<dbReference type="OrthoDB" id="4062651at2759"/>
<accession>A0A9P6QIA0</accession>
<dbReference type="EMBL" id="JAAAJA010000016">
    <property type="protein sequence ID" value="KAG0266522.1"/>
    <property type="molecule type" value="Genomic_DNA"/>
</dbReference>
<name>A0A9P6QIA0_9FUNG</name>
<dbReference type="SMART" id="SM00220">
    <property type="entry name" value="S_TKc"/>
    <property type="match status" value="1"/>
</dbReference>
<dbReference type="Gene3D" id="1.10.510.10">
    <property type="entry name" value="Transferase(Phosphotransferase) domain 1"/>
    <property type="match status" value="1"/>
</dbReference>
<dbReference type="Proteomes" id="UP000726737">
    <property type="component" value="Unassembled WGS sequence"/>
</dbReference>
<evidence type="ECO:0000256" key="1">
    <source>
        <dbReference type="SAM" id="MobiDB-lite"/>
    </source>
</evidence>
<evidence type="ECO:0000313" key="4">
    <source>
        <dbReference type="Proteomes" id="UP000726737"/>
    </source>
</evidence>
<gene>
    <name evidence="3" type="ORF">BG011_002012</name>
</gene>
<feature type="region of interest" description="Disordered" evidence="1">
    <location>
        <begin position="414"/>
        <end position="438"/>
    </location>
</feature>
<evidence type="ECO:0000259" key="2">
    <source>
        <dbReference type="PROSITE" id="PS50011"/>
    </source>
</evidence>
<dbReference type="PROSITE" id="PS00108">
    <property type="entry name" value="PROTEIN_KINASE_ST"/>
    <property type="match status" value="1"/>
</dbReference>
<dbReference type="GO" id="GO:0005524">
    <property type="term" value="F:ATP binding"/>
    <property type="evidence" value="ECO:0007669"/>
    <property type="project" value="InterPro"/>
</dbReference>
<comment type="caution">
    <text evidence="3">The sequence shown here is derived from an EMBL/GenBank/DDBJ whole genome shotgun (WGS) entry which is preliminary data.</text>
</comment>
<dbReference type="FunFam" id="1.10.510.10:FF:001565">
    <property type="entry name" value="WNK protein kinase"/>
    <property type="match status" value="1"/>
</dbReference>
<feature type="domain" description="Protein kinase" evidence="2">
    <location>
        <begin position="48"/>
        <end position="298"/>
    </location>
</feature>
<dbReference type="GO" id="GO:0004672">
    <property type="term" value="F:protein kinase activity"/>
    <property type="evidence" value="ECO:0007669"/>
    <property type="project" value="InterPro"/>
</dbReference>
<organism evidence="3 4">
    <name type="scientific">Mortierella polycephala</name>
    <dbReference type="NCBI Taxonomy" id="41804"/>
    <lineage>
        <taxon>Eukaryota</taxon>
        <taxon>Fungi</taxon>
        <taxon>Fungi incertae sedis</taxon>
        <taxon>Mucoromycota</taxon>
        <taxon>Mortierellomycotina</taxon>
        <taxon>Mortierellomycetes</taxon>
        <taxon>Mortierellales</taxon>
        <taxon>Mortierellaceae</taxon>
        <taxon>Mortierella</taxon>
    </lineage>
</organism>
<dbReference type="PANTHER" id="PTHR13902">
    <property type="entry name" value="SERINE/THREONINE-PROTEIN KINASE WNK WITH NO LYSINE -RELATED"/>
    <property type="match status" value="1"/>
</dbReference>
<evidence type="ECO:0000313" key="3">
    <source>
        <dbReference type="EMBL" id="KAG0266522.1"/>
    </source>
</evidence>
<protein>
    <recommendedName>
        <fullName evidence="2">Protein kinase domain-containing protein</fullName>
    </recommendedName>
</protein>
<dbReference type="CDD" id="cd13983">
    <property type="entry name" value="STKc_WNK"/>
    <property type="match status" value="1"/>
</dbReference>
<dbReference type="SUPFAM" id="SSF56112">
    <property type="entry name" value="Protein kinase-like (PK-like)"/>
    <property type="match status" value="1"/>
</dbReference>
<dbReference type="Gene3D" id="3.30.200.20">
    <property type="entry name" value="Phosphorylase Kinase, domain 1"/>
    <property type="match status" value="1"/>
</dbReference>
<dbReference type="Gene3D" id="3.10.20.90">
    <property type="entry name" value="Phosphatidylinositol 3-kinase Catalytic Subunit, Chain A, domain 1"/>
    <property type="match status" value="1"/>
</dbReference>
<dbReference type="AlphaFoldDB" id="A0A9P6QIA0"/>
<dbReference type="InterPro" id="IPR000719">
    <property type="entry name" value="Prot_kinase_dom"/>
</dbReference>
<dbReference type="InterPro" id="IPR008271">
    <property type="entry name" value="Ser/Thr_kinase_AS"/>
</dbReference>
<keyword evidence="4" id="KW-1185">Reference proteome</keyword>
<dbReference type="PROSITE" id="PS50011">
    <property type="entry name" value="PROTEIN_KINASE_DOM"/>
    <property type="match status" value="1"/>
</dbReference>
<reference evidence="3" key="1">
    <citation type="journal article" date="2020" name="Fungal Divers.">
        <title>Resolving the Mortierellaceae phylogeny through synthesis of multi-gene phylogenetics and phylogenomics.</title>
        <authorList>
            <person name="Vandepol N."/>
            <person name="Liber J."/>
            <person name="Desiro A."/>
            <person name="Na H."/>
            <person name="Kennedy M."/>
            <person name="Barry K."/>
            <person name="Grigoriev I.V."/>
            <person name="Miller A.N."/>
            <person name="O'Donnell K."/>
            <person name="Stajich J.E."/>
            <person name="Bonito G."/>
        </authorList>
    </citation>
    <scope>NUCLEOTIDE SEQUENCE</scope>
    <source>
        <strain evidence="3">KOD948</strain>
    </source>
</reference>
<dbReference type="InterPro" id="IPR011009">
    <property type="entry name" value="Kinase-like_dom_sf"/>
</dbReference>
<feature type="compositionally biased region" description="Polar residues" evidence="1">
    <location>
        <begin position="414"/>
        <end position="426"/>
    </location>
</feature>
<proteinExistence type="predicted"/>
<dbReference type="Pfam" id="PF00069">
    <property type="entry name" value="Pkinase"/>
    <property type="match status" value="1"/>
</dbReference>
<dbReference type="InterPro" id="IPR050588">
    <property type="entry name" value="WNK_Ser-Thr_kinase"/>
</dbReference>
<sequence>MSDPMSSRSGSEGSVQEDDYTKGFAEYIGHSKHDPEKVVEVSPNGRYAKLNSVLGKGAYKIVYKGIDKEEGYEVAWNCFQTTKQEYAELSQEVEILKRVRHPNIINFHDCWYSNTEFIFVTELMTSGTLREYIRKLQTPNLKVVKRWCRQILKGLIYLHSYDPPIIHRDIKCDNIFINGAHGEVKIGDMGTAKMKIGKKYTVIGTPEFMAPEMYEEKGYSEKVDIYAFGMCLLEMVTGDYPYNECKNAAQIYKKVTQGLKPECLSRIIDPEVLSLIKHCLAPENERYSAQEAIEDPFLGVEPEVVVLSTNEAKNHLVLQVVFKGMDQLSVKFEFNADSDTAEEVVNEMIEEQVLPQKYQRYITHDINRILRELAGTGDKKDSAGLTPPSPMLMLVTNGHSHGAVSHLALDTLSSPTTPLARTPSNLSRRDSNPDWGSEEEFPFKEYSLDAPIEDLVNDTAVACHRGPDKANEWLAKLKNQDIMTIGDLKDLQDSDWAGFDLTVFASRALRNRLFGKKIKRPNTLTRSSSGATTDEGF</sequence>